<proteinExistence type="predicted"/>
<dbReference type="AlphaFoldDB" id="A0A699XI10"/>
<evidence type="ECO:0000313" key="1">
    <source>
        <dbReference type="EMBL" id="GFD56521.1"/>
    </source>
</evidence>
<dbReference type="EMBL" id="BKCJ011830392">
    <property type="protein sequence ID" value="GFD56521.1"/>
    <property type="molecule type" value="Genomic_DNA"/>
</dbReference>
<dbReference type="SUPFAM" id="SSF51126">
    <property type="entry name" value="Pectin lyase-like"/>
    <property type="match status" value="1"/>
</dbReference>
<dbReference type="InterPro" id="IPR011050">
    <property type="entry name" value="Pectin_lyase_fold/virulence"/>
</dbReference>
<dbReference type="Gene3D" id="2.160.20.10">
    <property type="entry name" value="Single-stranded right-handed beta-helix, Pectin lyase-like"/>
    <property type="match status" value="1"/>
</dbReference>
<accession>A0A699XI10</accession>
<gene>
    <name evidence="1" type="ORF">Tci_928490</name>
</gene>
<reference evidence="1" key="1">
    <citation type="journal article" date="2019" name="Sci. Rep.">
        <title>Draft genome of Tanacetum cinerariifolium, the natural source of mosquito coil.</title>
        <authorList>
            <person name="Yamashiro T."/>
            <person name="Shiraishi A."/>
            <person name="Satake H."/>
            <person name="Nakayama K."/>
        </authorList>
    </citation>
    <scope>NUCLEOTIDE SEQUENCE</scope>
</reference>
<name>A0A699XI10_TANCI</name>
<protein>
    <submittedName>
        <fullName evidence="1">Uncharacterized protein</fullName>
    </submittedName>
</protein>
<feature type="non-terminal residue" evidence="1">
    <location>
        <position position="1"/>
    </location>
</feature>
<feature type="non-terminal residue" evidence="1">
    <location>
        <position position="91"/>
    </location>
</feature>
<dbReference type="InterPro" id="IPR012334">
    <property type="entry name" value="Pectin_lyas_fold"/>
</dbReference>
<comment type="caution">
    <text evidence="1">The sequence shown here is derived from an EMBL/GenBank/DDBJ whole genome shotgun (WGS) entry which is preliminary data.</text>
</comment>
<sequence>NGAQTLAITAAPAATVTINPGSSTQAISVLEGSVVTISDSNVSAAPGQSFGMAITGSSAALTNTNVSNANGVGISGSQDGTTKLGSRFSIL</sequence>
<organism evidence="1">
    <name type="scientific">Tanacetum cinerariifolium</name>
    <name type="common">Dalmatian daisy</name>
    <name type="synonym">Chrysanthemum cinerariifolium</name>
    <dbReference type="NCBI Taxonomy" id="118510"/>
    <lineage>
        <taxon>Eukaryota</taxon>
        <taxon>Viridiplantae</taxon>
        <taxon>Streptophyta</taxon>
        <taxon>Embryophyta</taxon>
        <taxon>Tracheophyta</taxon>
        <taxon>Spermatophyta</taxon>
        <taxon>Magnoliopsida</taxon>
        <taxon>eudicotyledons</taxon>
        <taxon>Gunneridae</taxon>
        <taxon>Pentapetalae</taxon>
        <taxon>asterids</taxon>
        <taxon>campanulids</taxon>
        <taxon>Asterales</taxon>
        <taxon>Asteraceae</taxon>
        <taxon>Asteroideae</taxon>
        <taxon>Anthemideae</taxon>
        <taxon>Anthemidinae</taxon>
        <taxon>Tanacetum</taxon>
    </lineage>
</organism>